<reference evidence="2 3" key="1">
    <citation type="journal article" date="2009" name="PLoS Genet.">
        <title>The genome of Nectria haematococca: contribution of supernumerary chromosomes to gene expansion.</title>
        <authorList>
            <person name="Coleman J.J."/>
            <person name="Rounsley S.D."/>
            <person name="Rodriguez-Carres M."/>
            <person name="Kuo A."/>
            <person name="Wasmann C.C."/>
            <person name="Grimwood J."/>
            <person name="Schmutz J."/>
            <person name="Taga M."/>
            <person name="White G.J."/>
            <person name="Zhou S."/>
            <person name="Schwartz D.C."/>
            <person name="Freitag M."/>
            <person name="Ma L.J."/>
            <person name="Danchin E.G."/>
            <person name="Henrissat B."/>
            <person name="Coutinho P.M."/>
            <person name="Nelson D.R."/>
            <person name="Straney D."/>
            <person name="Napoli C.A."/>
            <person name="Barker B.M."/>
            <person name="Gribskov M."/>
            <person name="Rep M."/>
            <person name="Kroken S."/>
            <person name="Molnar I."/>
            <person name="Rensing C."/>
            <person name="Kennell J.C."/>
            <person name="Zamora J."/>
            <person name="Farman M.L."/>
            <person name="Selker E.U."/>
            <person name="Salamov A."/>
            <person name="Shapiro H."/>
            <person name="Pangilinan J."/>
            <person name="Lindquist E."/>
            <person name="Lamers C."/>
            <person name="Grigoriev I.V."/>
            <person name="Geiser D.M."/>
            <person name="Covert S.F."/>
            <person name="Temporini E."/>
            <person name="Vanetten H.D."/>
        </authorList>
    </citation>
    <scope>NUCLEOTIDE SEQUENCE [LARGE SCALE GENOMIC DNA]</scope>
    <source>
        <strain evidence="3">ATCC MYA-4622 / CBS 123669 / FGSC 9596 / NRRL 45880 / 77-13-4</strain>
    </source>
</reference>
<dbReference type="VEuPathDB" id="FungiDB:NECHADRAFT_80841"/>
<dbReference type="EMBL" id="GG698899">
    <property type="protein sequence ID" value="EEU45701.1"/>
    <property type="molecule type" value="Genomic_DNA"/>
</dbReference>
<proteinExistence type="predicted"/>
<dbReference type="AlphaFoldDB" id="C7YST1"/>
<evidence type="ECO:0000256" key="1">
    <source>
        <dbReference type="SAM" id="MobiDB-lite"/>
    </source>
</evidence>
<protein>
    <submittedName>
        <fullName evidence="2">Uncharacterized protein</fullName>
    </submittedName>
</protein>
<evidence type="ECO:0000313" key="2">
    <source>
        <dbReference type="EMBL" id="EEU45701.1"/>
    </source>
</evidence>
<name>C7YST1_FUSV7</name>
<sequence length="269" mass="31647">MLKIKRDTPLLPECQGDDAGARTQRDRDSDTKPSTTKKPLFWWNPRNPLTGPGESTVVTVSWLWHEFHFNLTGAKYNLKKYLEHMNNIRTATSFTCASLDELQVSNATRIFPRRQEPVFSVPSSTFTQGVDIDQEKRSMKDYEDRALSNLHQMDEILDLIEMVPEPDEPLVPIDMTIWTVVFLYFAATIPFQPLARFSLFTACIFSLHVLERPLSKWFKRYNLACVHQQVRDLLRALEDERISDKNMNDPDSWHMWARLWMFVKFDRFR</sequence>
<accession>C7YST1</accession>
<feature type="region of interest" description="Disordered" evidence="1">
    <location>
        <begin position="1"/>
        <end position="45"/>
    </location>
</feature>
<dbReference type="GeneID" id="9666324"/>
<feature type="compositionally biased region" description="Basic and acidic residues" evidence="1">
    <location>
        <begin position="19"/>
        <end position="31"/>
    </location>
</feature>
<gene>
    <name evidence="2" type="ORF">NECHADRAFT_80841</name>
</gene>
<dbReference type="OrthoDB" id="5093380at2759"/>
<dbReference type="InParanoid" id="C7YST1"/>
<dbReference type="Proteomes" id="UP000005206">
    <property type="component" value="Chromosome 5"/>
</dbReference>
<dbReference type="KEGG" id="nhe:NECHADRAFT_80841"/>
<keyword evidence="3" id="KW-1185">Reference proteome</keyword>
<evidence type="ECO:0000313" key="3">
    <source>
        <dbReference type="Proteomes" id="UP000005206"/>
    </source>
</evidence>
<dbReference type="HOGENOM" id="CLU_1034750_0_0_1"/>
<organism evidence="2 3">
    <name type="scientific">Fusarium vanettenii (strain ATCC MYA-4622 / CBS 123669 / FGSC 9596 / NRRL 45880 / 77-13-4)</name>
    <name type="common">Fusarium solani subsp. pisi</name>
    <dbReference type="NCBI Taxonomy" id="660122"/>
    <lineage>
        <taxon>Eukaryota</taxon>
        <taxon>Fungi</taxon>
        <taxon>Dikarya</taxon>
        <taxon>Ascomycota</taxon>
        <taxon>Pezizomycotina</taxon>
        <taxon>Sordariomycetes</taxon>
        <taxon>Hypocreomycetidae</taxon>
        <taxon>Hypocreales</taxon>
        <taxon>Nectriaceae</taxon>
        <taxon>Fusarium</taxon>
        <taxon>Fusarium solani species complex</taxon>
        <taxon>Fusarium vanettenii</taxon>
    </lineage>
</organism>
<dbReference type="RefSeq" id="XP_003051414.1">
    <property type="nucleotide sequence ID" value="XM_003051368.1"/>
</dbReference>